<evidence type="ECO:0000313" key="2">
    <source>
        <dbReference type="EMBL" id="CBW48391.1"/>
    </source>
</evidence>
<dbReference type="WormBase" id="F46B3.23">
    <property type="protein sequence ID" value="CE45321"/>
    <property type="gene ID" value="WBGene00195243"/>
</dbReference>
<dbReference type="AGR" id="WB:WBGene00195243"/>
<proteinExistence type="predicted"/>
<sequence>MKSTSNIFLQIFMFFNLLGIIISAENGWAEIDHKLYDDSEVDTGVAIDAIYEPVDKPAPKFRHRRHQYSPLKINYNFT</sequence>
<evidence type="ECO:0000256" key="1">
    <source>
        <dbReference type="SAM" id="Phobius"/>
    </source>
</evidence>
<organism evidence="2 3">
    <name type="scientific">Caenorhabditis elegans</name>
    <dbReference type="NCBI Taxonomy" id="6239"/>
    <lineage>
        <taxon>Eukaryota</taxon>
        <taxon>Metazoa</taxon>
        <taxon>Ecdysozoa</taxon>
        <taxon>Nematoda</taxon>
        <taxon>Chromadorea</taxon>
        <taxon>Rhabditida</taxon>
        <taxon>Rhabditina</taxon>
        <taxon>Rhabditomorpha</taxon>
        <taxon>Rhabditoidea</taxon>
        <taxon>Rhabditidae</taxon>
        <taxon>Peloderinae</taxon>
        <taxon>Caenorhabditis</taxon>
    </lineage>
</organism>
<dbReference type="Proteomes" id="UP000001940">
    <property type="component" value="Chromosome V"/>
</dbReference>
<evidence type="ECO:0000313" key="3">
    <source>
        <dbReference type="Proteomes" id="UP000001940"/>
    </source>
</evidence>
<dbReference type="HOGENOM" id="CLU_2624262_0_0_1"/>
<dbReference type="RefSeq" id="NP_001256932.1">
    <property type="nucleotide sequence ID" value="NM_001270003.1"/>
</dbReference>
<protein>
    <submittedName>
        <fullName evidence="2">Neuropeptide-Like Protein</fullName>
    </submittedName>
</protein>
<dbReference type="Bgee" id="WBGene00195243">
    <property type="expression patterns" value="Expressed in larva"/>
</dbReference>
<name>E1B6V5_CAEEL</name>
<feature type="transmembrane region" description="Helical" evidence="1">
    <location>
        <begin position="6"/>
        <end position="24"/>
    </location>
</feature>
<gene>
    <name evidence="2" type="ORF">CELE_F46B3.23</name>
    <name evidence="2 4" type="ORF">F46B3.23</name>
</gene>
<dbReference type="KEGG" id="cel:CELE_F46B3.23"/>
<dbReference type="PaxDb" id="6239-F46B3.23"/>
<keyword evidence="1" id="KW-0812">Transmembrane</keyword>
<accession>E1B6V5</accession>
<keyword evidence="1" id="KW-0472">Membrane</keyword>
<reference evidence="2 3" key="1">
    <citation type="journal article" date="1998" name="Science">
        <title>Genome sequence of the nematode C. elegans: a platform for investigating biology.</title>
        <authorList>
            <consortium name="The C. elegans sequencing consortium"/>
            <person name="Sulson J.E."/>
            <person name="Waterston R."/>
        </authorList>
    </citation>
    <scope>NUCLEOTIDE SEQUENCE [LARGE SCALE GENOMIC DNA]</scope>
    <source>
        <strain evidence="2 3">Bristol N2</strain>
    </source>
</reference>
<dbReference type="InParanoid" id="E1B6V5"/>
<dbReference type="AlphaFoldDB" id="E1B6V5"/>
<dbReference type="GeneID" id="13218874"/>
<dbReference type="CTD" id="13218874"/>
<dbReference type="EMBL" id="BX284605">
    <property type="protein sequence ID" value="CBW48391.1"/>
    <property type="molecule type" value="Genomic_DNA"/>
</dbReference>
<evidence type="ECO:0000313" key="4">
    <source>
        <dbReference type="WormBase" id="F46B3.23"/>
    </source>
</evidence>
<keyword evidence="1" id="KW-1133">Transmembrane helix</keyword>
<keyword evidence="3" id="KW-1185">Reference proteome</keyword>